<dbReference type="InterPro" id="IPR029063">
    <property type="entry name" value="SAM-dependent_MTases_sf"/>
</dbReference>
<sequence>MTRFQRFIRRMESAGPRVILDRLKEEWHDPIDEEANEELLLEKQLWVLTAFQLQNLGGSRTTPKPQCNTGKILELYGNLAEVFQLSAMHSRHKVHYLTTEPQRPMPLPGNVSYLTVPQPGVLPYPWPDCTFSHIRASTLSSLVPSAKLPELLRECYRLLAPGGMLEIRNMDAAPVRKTAGPKMRAWIEDRLSLNLERQFRCSKPCMLVPGWVSDAGFELLTPTDGVGVMKLPCAFDPYSFDVDAELKTMVGRALWKDIWGSFIEPDPVEVAWWWEDEGVMQECLERQTVFECGAIYAYKR</sequence>
<name>A0A6G1J8I4_9PLEO</name>
<accession>A0A6G1J8I4</accession>
<keyword evidence="2" id="KW-1185">Reference proteome</keyword>
<dbReference type="Proteomes" id="UP000799291">
    <property type="component" value="Unassembled WGS sequence"/>
</dbReference>
<dbReference type="EMBL" id="MU005576">
    <property type="protein sequence ID" value="KAF2686530.1"/>
    <property type="molecule type" value="Genomic_DNA"/>
</dbReference>
<evidence type="ECO:0008006" key="3">
    <source>
        <dbReference type="Google" id="ProtNLM"/>
    </source>
</evidence>
<evidence type="ECO:0000313" key="2">
    <source>
        <dbReference type="Proteomes" id="UP000799291"/>
    </source>
</evidence>
<dbReference type="AlphaFoldDB" id="A0A6G1J8I4"/>
<organism evidence="1 2">
    <name type="scientific">Lentithecium fluviatile CBS 122367</name>
    <dbReference type="NCBI Taxonomy" id="1168545"/>
    <lineage>
        <taxon>Eukaryota</taxon>
        <taxon>Fungi</taxon>
        <taxon>Dikarya</taxon>
        <taxon>Ascomycota</taxon>
        <taxon>Pezizomycotina</taxon>
        <taxon>Dothideomycetes</taxon>
        <taxon>Pleosporomycetidae</taxon>
        <taxon>Pleosporales</taxon>
        <taxon>Massarineae</taxon>
        <taxon>Lentitheciaceae</taxon>
        <taxon>Lentithecium</taxon>
    </lineage>
</organism>
<dbReference type="OrthoDB" id="3902588at2759"/>
<protein>
    <recommendedName>
        <fullName evidence="3">Methyltransferase type 11 domain-containing protein</fullName>
    </recommendedName>
</protein>
<proteinExistence type="predicted"/>
<dbReference type="SUPFAM" id="SSF53335">
    <property type="entry name" value="S-adenosyl-L-methionine-dependent methyltransferases"/>
    <property type="match status" value="1"/>
</dbReference>
<dbReference type="Gene3D" id="3.40.50.150">
    <property type="entry name" value="Vaccinia Virus protein VP39"/>
    <property type="match status" value="1"/>
</dbReference>
<reference evidence="1" key="1">
    <citation type="journal article" date="2020" name="Stud. Mycol.">
        <title>101 Dothideomycetes genomes: a test case for predicting lifestyles and emergence of pathogens.</title>
        <authorList>
            <person name="Haridas S."/>
            <person name="Albert R."/>
            <person name="Binder M."/>
            <person name="Bloem J."/>
            <person name="Labutti K."/>
            <person name="Salamov A."/>
            <person name="Andreopoulos B."/>
            <person name="Baker S."/>
            <person name="Barry K."/>
            <person name="Bills G."/>
            <person name="Bluhm B."/>
            <person name="Cannon C."/>
            <person name="Castanera R."/>
            <person name="Culley D."/>
            <person name="Daum C."/>
            <person name="Ezra D."/>
            <person name="Gonzalez J."/>
            <person name="Henrissat B."/>
            <person name="Kuo A."/>
            <person name="Liang C."/>
            <person name="Lipzen A."/>
            <person name="Lutzoni F."/>
            <person name="Magnuson J."/>
            <person name="Mondo S."/>
            <person name="Nolan M."/>
            <person name="Ohm R."/>
            <person name="Pangilinan J."/>
            <person name="Park H.-J."/>
            <person name="Ramirez L."/>
            <person name="Alfaro M."/>
            <person name="Sun H."/>
            <person name="Tritt A."/>
            <person name="Yoshinaga Y."/>
            <person name="Zwiers L.-H."/>
            <person name="Turgeon B."/>
            <person name="Goodwin S."/>
            <person name="Spatafora J."/>
            <person name="Crous P."/>
            <person name="Grigoriev I."/>
        </authorList>
    </citation>
    <scope>NUCLEOTIDE SEQUENCE</scope>
    <source>
        <strain evidence="1">CBS 122367</strain>
    </source>
</reference>
<evidence type="ECO:0000313" key="1">
    <source>
        <dbReference type="EMBL" id="KAF2686530.1"/>
    </source>
</evidence>
<gene>
    <name evidence="1" type="ORF">K458DRAFT_362655</name>
</gene>